<keyword evidence="4 10" id="KW-0479">Metal-binding</keyword>
<feature type="domain" description="Radical SAM core" evidence="11">
    <location>
        <begin position="13"/>
        <end position="237"/>
    </location>
</feature>
<dbReference type="GO" id="GO:1904047">
    <property type="term" value="F:S-adenosyl-L-methionine binding"/>
    <property type="evidence" value="ECO:0007669"/>
    <property type="project" value="UniProtKB-UniRule"/>
</dbReference>
<comment type="subunit">
    <text evidence="10">Monomer and homodimer.</text>
</comment>
<accession>A0A975XUP8</accession>
<feature type="binding site" evidence="10">
    <location>
        <position position="102"/>
    </location>
    <ligand>
        <name>GTP</name>
        <dbReference type="ChEBI" id="CHEBI:37565"/>
    </ligand>
</feature>
<keyword evidence="6 10" id="KW-0411">Iron-sulfur</keyword>
<dbReference type="Pfam" id="PF06463">
    <property type="entry name" value="Mob_synth_C"/>
    <property type="match status" value="1"/>
</dbReference>
<dbReference type="HAMAP" id="MF_01225_B">
    <property type="entry name" value="MoaA_B"/>
    <property type="match status" value="1"/>
</dbReference>
<evidence type="ECO:0000256" key="7">
    <source>
        <dbReference type="ARBA" id="ARBA00023150"/>
    </source>
</evidence>
<dbReference type="KEGG" id="aiq:Azoinq_14515"/>
<dbReference type="Pfam" id="PF04055">
    <property type="entry name" value="Radical_SAM"/>
    <property type="match status" value="1"/>
</dbReference>
<dbReference type="NCBIfam" id="TIGR02666">
    <property type="entry name" value="moaA"/>
    <property type="match status" value="1"/>
</dbReference>
<feature type="binding site" evidence="10">
    <location>
        <position position="35"/>
    </location>
    <ligand>
        <name>S-adenosyl-L-methionine</name>
        <dbReference type="ChEBI" id="CHEBI:59789"/>
    </ligand>
</feature>
<protein>
    <recommendedName>
        <fullName evidence="1 10">GTP 3',8-cyclase</fullName>
        <ecNumber evidence="1 10">4.1.99.22</ecNumber>
    </recommendedName>
    <alternativeName>
        <fullName evidence="10">Molybdenum cofactor biosynthesis protein A</fullName>
    </alternativeName>
</protein>
<keyword evidence="8 10" id="KW-0456">Lyase</keyword>
<dbReference type="InterPro" id="IPR000385">
    <property type="entry name" value="MoaA_NifB_PqqE_Fe-S-bd_CS"/>
</dbReference>
<evidence type="ECO:0000256" key="4">
    <source>
        <dbReference type="ARBA" id="ARBA00022723"/>
    </source>
</evidence>
<dbReference type="GO" id="GO:0051539">
    <property type="term" value="F:4 iron, 4 sulfur cluster binding"/>
    <property type="evidence" value="ECO:0007669"/>
    <property type="project" value="UniProtKB-UniRule"/>
</dbReference>
<evidence type="ECO:0000256" key="8">
    <source>
        <dbReference type="ARBA" id="ARBA00023239"/>
    </source>
</evidence>
<comment type="function">
    <text evidence="10">Catalyzes the cyclization of GTP to (8S)-3',8-cyclo-7,8-dihydroguanosine 5'-triphosphate.</text>
</comment>
<dbReference type="RefSeq" id="WP_216128168.1">
    <property type="nucleotide sequence ID" value="NZ_CP064782.1"/>
</dbReference>
<dbReference type="GO" id="GO:0006777">
    <property type="term" value="P:Mo-molybdopterin cofactor biosynthetic process"/>
    <property type="evidence" value="ECO:0007669"/>
    <property type="project" value="UniProtKB-UniRule"/>
</dbReference>
<feature type="binding site" evidence="10">
    <location>
        <position position="33"/>
    </location>
    <ligand>
        <name>[4Fe-4S] cluster</name>
        <dbReference type="ChEBI" id="CHEBI:49883"/>
        <label>1</label>
        <note>4Fe-4S-S-AdoMet</note>
    </ligand>
</feature>
<dbReference type="CDD" id="cd21117">
    <property type="entry name" value="Twitch_MoaA"/>
    <property type="match status" value="1"/>
</dbReference>
<dbReference type="GO" id="GO:0061799">
    <property type="term" value="F:cyclic pyranopterin monophosphate synthase activity"/>
    <property type="evidence" value="ECO:0007669"/>
    <property type="project" value="TreeGrafter"/>
</dbReference>
<evidence type="ECO:0000313" key="12">
    <source>
        <dbReference type="EMBL" id="QWT49007.1"/>
    </source>
</evidence>
<feature type="binding site" evidence="10">
    <location>
        <position position="263"/>
    </location>
    <ligand>
        <name>[4Fe-4S] cluster</name>
        <dbReference type="ChEBI" id="CHEBI:49883"/>
        <label>2</label>
        <note>4Fe-4S-substrate</note>
    </ligand>
</feature>
<evidence type="ECO:0000256" key="9">
    <source>
        <dbReference type="ARBA" id="ARBA00048697"/>
    </source>
</evidence>
<feature type="binding site" evidence="10">
    <location>
        <position position="36"/>
    </location>
    <ligand>
        <name>[4Fe-4S] cluster</name>
        <dbReference type="ChEBI" id="CHEBI:49883"/>
        <label>1</label>
        <note>4Fe-4S-S-AdoMet</note>
    </ligand>
</feature>
<feature type="binding site" evidence="10">
    <location>
        <position position="75"/>
    </location>
    <ligand>
        <name>S-adenosyl-L-methionine</name>
        <dbReference type="ChEBI" id="CHEBI:59789"/>
    </ligand>
</feature>
<dbReference type="AlphaFoldDB" id="A0A975XUP8"/>
<keyword evidence="10" id="KW-0547">Nucleotide-binding</keyword>
<dbReference type="InterPro" id="IPR013483">
    <property type="entry name" value="MoaA"/>
</dbReference>
<feature type="binding site" evidence="10">
    <location>
        <position position="71"/>
    </location>
    <ligand>
        <name>GTP</name>
        <dbReference type="ChEBI" id="CHEBI:37565"/>
    </ligand>
</feature>
<dbReference type="GO" id="GO:0061798">
    <property type="term" value="F:GTP 3',8'-cyclase activity"/>
    <property type="evidence" value="ECO:0007669"/>
    <property type="project" value="UniProtKB-UniRule"/>
</dbReference>
<comment type="pathway">
    <text evidence="10">Cofactor biosynthesis; molybdopterin biosynthesis.</text>
</comment>
<evidence type="ECO:0000256" key="1">
    <source>
        <dbReference type="ARBA" id="ARBA00012167"/>
    </source>
</evidence>
<evidence type="ECO:0000259" key="11">
    <source>
        <dbReference type="PROSITE" id="PS51918"/>
    </source>
</evidence>
<gene>
    <name evidence="10 12" type="primary">moaA</name>
    <name evidence="12" type="ORF">Azoinq_14515</name>
</gene>
<dbReference type="PANTHER" id="PTHR22960">
    <property type="entry name" value="MOLYBDOPTERIN COFACTOR SYNTHESIS PROTEIN A"/>
    <property type="match status" value="1"/>
</dbReference>
<evidence type="ECO:0000256" key="10">
    <source>
        <dbReference type="HAMAP-Rule" id="MF_01225"/>
    </source>
</evidence>
<dbReference type="SFLD" id="SFLDG01386">
    <property type="entry name" value="main_SPASM_domain-containing"/>
    <property type="match status" value="1"/>
</dbReference>
<keyword evidence="10" id="KW-0342">GTP-binding</keyword>
<evidence type="ECO:0000256" key="2">
    <source>
        <dbReference type="ARBA" id="ARBA00022485"/>
    </source>
</evidence>
<reference evidence="12" key="1">
    <citation type="submission" date="2020-11" db="EMBL/GenBank/DDBJ databases">
        <title>Azospira inquinata sp. nov.</title>
        <authorList>
            <person name="Moe W.M."/>
            <person name="Mikes M.C."/>
        </authorList>
    </citation>
    <scope>NUCLEOTIDE SEQUENCE</scope>
    <source>
        <strain evidence="12">Azo-3</strain>
    </source>
</reference>
<evidence type="ECO:0000256" key="3">
    <source>
        <dbReference type="ARBA" id="ARBA00022691"/>
    </source>
</evidence>
<keyword evidence="3 10" id="KW-0949">S-adenosyl-L-methionine</keyword>
<feature type="binding site" evidence="10">
    <location>
        <position position="29"/>
    </location>
    <ligand>
        <name>[4Fe-4S] cluster</name>
        <dbReference type="ChEBI" id="CHEBI:49883"/>
        <label>1</label>
        <note>4Fe-4S-S-AdoMet</note>
    </ligand>
</feature>
<keyword evidence="13" id="KW-1185">Reference proteome</keyword>
<dbReference type="PANTHER" id="PTHR22960:SF0">
    <property type="entry name" value="MOLYBDENUM COFACTOR BIOSYNTHESIS PROTEIN 1"/>
    <property type="match status" value="1"/>
</dbReference>
<comment type="similarity">
    <text evidence="10">Belongs to the radical SAM superfamily. MoaA family.</text>
</comment>
<proteinExistence type="inferred from homology"/>
<dbReference type="EC" id="4.1.99.22" evidence="1 10"/>
<comment type="catalytic activity">
    <reaction evidence="9 10">
        <text>GTP + AH2 + S-adenosyl-L-methionine = (8S)-3',8-cyclo-7,8-dihydroguanosine 5'-triphosphate + 5'-deoxyadenosine + L-methionine + A + H(+)</text>
        <dbReference type="Rhea" id="RHEA:49576"/>
        <dbReference type="ChEBI" id="CHEBI:13193"/>
        <dbReference type="ChEBI" id="CHEBI:15378"/>
        <dbReference type="ChEBI" id="CHEBI:17319"/>
        <dbReference type="ChEBI" id="CHEBI:17499"/>
        <dbReference type="ChEBI" id="CHEBI:37565"/>
        <dbReference type="ChEBI" id="CHEBI:57844"/>
        <dbReference type="ChEBI" id="CHEBI:59789"/>
        <dbReference type="ChEBI" id="CHEBI:131766"/>
        <dbReference type="EC" id="4.1.99.22"/>
    </reaction>
</comment>
<dbReference type="EMBL" id="CP064782">
    <property type="protein sequence ID" value="QWT49007.1"/>
    <property type="molecule type" value="Genomic_DNA"/>
</dbReference>
<dbReference type="CDD" id="cd01335">
    <property type="entry name" value="Radical_SAM"/>
    <property type="match status" value="1"/>
</dbReference>
<keyword evidence="2 10" id="KW-0004">4Fe-4S</keyword>
<dbReference type="InterPro" id="IPR006638">
    <property type="entry name" value="Elp3/MiaA/NifB-like_rSAM"/>
</dbReference>
<dbReference type="Proteomes" id="UP000683428">
    <property type="component" value="Chromosome"/>
</dbReference>
<dbReference type="SFLD" id="SFLDG01067">
    <property type="entry name" value="SPASM/twitch_domain_containing"/>
    <property type="match status" value="1"/>
</dbReference>
<feature type="binding site" evidence="10">
    <location>
        <position position="22"/>
    </location>
    <ligand>
        <name>GTP</name>
        <dbReference type="ChEBI" id="CHEBI:37565"/>
    </ligand>
</feature>
<feature type="binding site" evidence="10">
    <location>
        <position position="163"/>
    </location>
    <ligand>
        <name>GTP</name>
        <dbReference type="ChEBI" id="CHEBI:37565"/>
    </ligand>
</feature>
<evidence type="ECO:0000313" key="13">
    <source>
        <dbReference type="Proteomes" id="UP000683428"/>
    </source>
</evidence>
<dbReference type="InterPro" id="IPR007197">
    <property type="entry name" value="rSAM"/>
</dbReference>
<dbReference type="SMART" id="SM00729">
    <property type="entry name" value="Elp3"/>
    <property type="match status" value="1"/>
</dbReference>
<feature type="binding site" evidence="10">
    <location>
        <begin position="265"/>
        <end position="267"/>
    </location>
    <ligand>
        <name>GTP</name>
        <dbReference type="ChEBI" id="CHEBI:37565"/>
    </ligand>
</feature>
<organism evidence="12 13">
    <name type="scientific">Azospira inquinata</name>
    <dbReference type="NCBI Taxonomy" id="2785627"/>
    <lineage>
        <taxon>Bacteria</taxon>
        <taxon>Pseudomonadati</taxon>
        <taxon>Pseudomonadota</taxon>
        <taxon>Betaproteobacteria</taxon>
        <taxon>Rhodocyclales</taxon>
        <taxon>Rhodocyclaceae</taxon>
        <taxon>Azospira</taxon>
    </lineage>
</organism>
<name>A0A975XUP8_9RHOO</name>
<feature type="binding site" evidence="10">
    <location>
        <position position="126"/>
    </location>
    <ligand>
        <name>S-adenosyl-L-methionine</name>
        <dbReference type="ChEBI" id="CHEBI:59789"/>
    </ligand>
</feature>
<keyword evidence="5 10" id="KW-0408">Iron</keyword>
<evidence type="ECO:0000256" key="5">
    <source>
        <dbReference type="ARBA" id="ARBA00023004"/>
    </source>
</evidence>
<feature type="binding site" evidence="10">
    <location>
        <position position="260"/>
    </location>
    <ligand>
        <name>[4Fe-4S] cluster</name>
        <dbReference type="ChEBI" id="CHEBI:49883"/>
        <label>2</label>
        <note>4Fe-4S-substrate</note>
    </ligand>
</feature>
<sequence length="335" mass="36994">MPSFAPPLPVADPFGRKITYLRLSLTDRCNFRCTYCMAEDMEFLPRASILTLEENLRLARIFVSLGVEKLRLTGGEPMVRHNFLWLVEQLGALPGLQELVMTTNGSLLTRYGRDLAKAGVKRLNVSLDSLNPATFQRITRTDRLALVLEGIQAAQAAGLGPIKLNTVMQRGINDGELVSLTRYALGQGLDIAFIEEMPLGDLGHGRNTTFYSAEEALTQLKREFPLIPSLESSGGPARYWRVPGYSSRIGFIAPHSHNFCDSCNRLRVTARGDLYPCLGQNGGVALLPLLRAHPDEDEPVRQAILEAVAQKPQGHDFASQMDQPQVLRFMSMTGG</sequence>
<keyword evidence="7 10" id="KW-0501">Molybdenum cofactor biosynthesis</keyword>
<dbReference type="InterPro" id="IPR010505">
    <property type="entry name" value="MoaA_twitch"/>
</dbReference>
<dbReference type="InterPro" id="IPR040064">
    <property type="entry name" value="MoaA-like"/>
</dbReference>
<evidence type="ECO:0000256" key="6">
    <source>
        <dbReference type="ARBA" id="ARBA00023014"/>
    </source>
</evidence>
<dbReference type="PROSITE" id="PS51918">
    <property type="entry name" value="RADICAL_SAM"/>
    <property type="match status" value="1"/>
</dbReference>
<feature type="binding site" evidence="10">
    <location>
        <position position="197"/>
    </location>
    <ligand>
        <name>S-adenosyl-L-methionine</name>
        <dbReference type="ChEBI" id="CHEBI:59789"/>
    </ligand>
</feature>
<dbReference type="PROSITE" id="PS01305">
    <property type="entry name" value="MOAA_NIFB_PQQE"/>
    <property type="match status" value="1"/>
</dbReference>
<dbReference type="GO" id="GO:0005525">
    <property type="term" value="F:GTP binding"/>
    <property type="evidence" value="ECO:0007669"/>
    <property type="project" value="UniProtKB-UniRule"/>
</dbReference>
<comment type="cofactor">
    <cofactor evidence="10">
        <name>[4Fe-4S] cluster</name>
        <dbReference type="ChEBI" id="CHEBI:49883"/>
    </cofactor>
    <text evidence="10">Binds 2 [4Fe-4S] clusters. Binds 1 [4Fe-4S] cluster coordinated with 3 cysteines and an exchangeable S-adenosyl-L-methionine and 1 [4Fe-4S] cluster coordinated with 3 cysteines and the GTP-derived substrate.</text>
</comment>
<dbReference type="SFLD" id="SFLDG01383">
    <property type="entry name" value="cyclic_pyranopterin_phosphate"/>
    <property type="match status" value="1"/>
</dbReference>
<dbReference type="InterPro" id="IPR050105">
    <property type="entry name" value="MoCo_biosynth_MoaA/MoaC"/>
</dbReference>
<feature type="binding site" evidence="10">
    <location>
        <position position="277"/>
    </location>
    <ligand>
        <name>[4Fe-4S] cluster</name>
        <dbReference type="ChEBI" id="CHEBI:49883"/>
        <label>2</label>
        <note>4Fe-4S-substrate</note>
    </ligand>
</feature>
<dbReference type="SFLD" id="SFLDS00029">
    <property type="entry name" value="Radical_SAM"/>
    <property type="match status" value="1"/>
</dbReference>
<dbReference type="GO" id="GO:0046872">
    <property type="term" value="F:metal ion binding"/>
    <property type="evidence" value="ECO:0007669"/>
    <property type="project" value="UniProtKB-KW"/>
</dbReference>